<reference evidence="2" key="1">
    <citation type="submission" date="2019-12" db="EMBL/GenBank/DDBJ databases">
        <title>Clostridiaceae gen. nov. sp. nov., isolated from sediment in Xinjiang, China.</title>
        <authorList>
            <person name="Zhang R."/>
        </authorList>
    </citation>
    <scope>NUCLEOTIDE SEQUENCE</scope>
    <source>
        <strain evidence="2">D2Q-11</strain>
    </source>
</reference>
<dbReference type="Proteomes" id="UP000724672">
    <property type="component" value="Unassembled WGS sequence"/>
</dbReference>
<name>A0A942UW95_9FIRM</name>
<dbReference type="EMBL" id="WSFT01000025">
    <property type="protein sequence ID" value="MBS4537979.1"/>
    <property type="molecule type" value="Genomic_DNA"/>
</dbReference>
<dbReference type="Pfam" id="PF03576">
    <property type="entry name" value="Peptidase_S58"/>
    <property type="match status" value="1"/>
</dbReference>
<proteinExistence type="inferred from homology"/>
<gene>
    <name evidence="2" type="ORF">GOQ27_05870</name>
</gene>
<comment type="caution">
    <text evidence="2">The sequence shown here is derived from an EMBL/GenBank/DDBJ whole genome shotgun (WGS) entry which is preliminary data.</text>
</comment>
<evidence type="ECO:0000256" key="1">
    <source>
        <dbReference type="ARBA" id="ARBA00007068"/>
    </source>
</evidence>
<dbReference type="Gene3D" id="3.60.70.12">
    <property type="entry name" value="L-amino peptidase D-ALA esterase/amidase"/>
    <property type="match status" value="1"/>
</dbReference>
<evidence type="ECO:0000313" key="3">
    <source>
        <dbReference type="Proteomes" id="UP000724672"/>
    </source>
</evidence>
<organism evidence="2 3">
    <name type="scientific">Anaeromonas frigoriresistens</name>
    <dbReference type="NCBI Taxonomy" id="2683708"/>
    <lineage>
        <taxon>Bacteria</taxon>
        <taxon>Bacillati</taxon>
        <taxon>Bacillota</taxon>
        <taxon>Tissierellia</taxon>
        <taxon>Tissierellales</taxon>
        <taxon>Thermohalobacteraceae</taxon>
        <taxon>Anaeromonas</taxon>
    </lineage>
</organism>
<sequence length="320" mass="34020">MEEIGLNDIEGIYVGNAEYREGPTGCTVIICEKGAVAGVDVRGGAPGTRETDLLKPENLVEKIHSVVLSGGSAYGLDAATGVMECLEEKDIGFNTGVVKVPIVCSAVLFDLNLGNPKIRPDKSLGYKACINAYKNDFKEGSFGAGTGATVGKLYGLERAMKGGLGCYGLQAGDLKVLSIVAVNALGDIINTEKNEIVAGLLDDKMNFIGTENEMLKNYSDKRNLFGQNTTIGIVITNAKFTKSQANKIASMAHNGYGRAIRPSHSTFDGDTIFTMNTGDIEADINAVGILSAITMEKAILRAVKFAESESNVISYKDIRK</sequence>
<dbReference type="InterPro" id="IPR016117">
    <property type="entry name" value="ArgJ-like_dom_sf"/>
</dbReference>
<dbReference type="RefSeq" id="WP_203365909.1">
    <property type="nucleotide sequence ID" value="NZ_WSFT01000025.1"/>
</dbReference>
<accession>A0A942UW95</accession>
<evidence type="ECO:0000313" key="2">
    <source>
        <dbReference type="EMBL" id="MBS4537979.1"/>
    </source>
</evidence>
<protein>
    <submittedName>
        <fullName evidence="2">P1 family peptidase</fullName>
    </submittedName>
</protein>
<comment type="similarity">
    <text evidence="1">Belongs to the peptidase S58 family.</text>
</comment>
<dbReference type="GO" id="GO:0004177">
    <property type="term" value="F:aminopeptidase activity"/>
    <property type="evidence" value="ECO:0007669"/>
    <property type="project" value="TreeGrafter"/>
</dbReference>
<keyword evidence="3" id="KW-1185">Reference proteome</keyword>
<dbReference type="InterPro" id="IPR005321">
    <property type="entry name" value="Peptidase_S58_DmpA"/>
</dbReference>
<dbReference type="PANTHER" id="PTHR36512">
    <property type="entry name" value="D-AMINOPEPTIDASE"/>
    <property type="match status" value="1"/>
</dbReference>
<dbReference type="AlphaFoldDB" id="A0A942UW95"/>
<dbReference type="PANTHER" id="PTHR36512:SF3">
    <property type="entry name" value="BLR5678 PROTEIN"/>
    <property type="match status" value="1"/>
</dbReference>
<dbReference type="SUPFAM" id="SSF56266">
    <property type="entry name" value="DmpA/ArgJ-like"/>
    <property type="match status" value="1"/>
</dbReference>
<dbReference type="CDD" id="cd02252">
    <property type="entry name" value="nylC_like"/>
    <property type="match status" value="1"/>
</dbReference>